<name>A0A7S0RJR8_9CHLO</name>
<dbReference type="GO" id="GO:0005739">
    <property type="term" value="C:mitochondrion"/>
    <property type="evidence" value="ECO:0007669"/>
    <property type="project" value="TreeGrafter"/>
</dbReference>
<comment type="similarity">
    <text evidence="1">Belongs to the OPA3 family.</text>
</comment>
<evidence type="ECO:0000256" key="3">
    <source>
        <dbReference type="SAM" id="Coils"/>
    </source>
</evidence>
<dbReference type="PANTHER" id="PTHR12499">
    <property type="entry name" value="OPTIC ATROPHY 3 PROTEIN OPA3"/>
    <property type="match status" value="1"/>
</dbReference>
<organism evidence="4">
    <name type="scientific">Pyramimonas obovata</name>
    <dbReference type="NCBI Taxonomy" id="1411642"/>
    <lineage>
        <taxon>Eukaryota</taxon>
        <taxon>Viridiplantae</taxon>
        <taxon>Chlorophyta</taxon>
        <taxon>Pyramimonadophyceae</taxon>
        <taxon>Pyramimonadales</taxon>
        <taxon>Pyramimonadaceae</taxon>
        <taxon>Pyramimonas</taxon>
        <taxon>Pyramimonas incertae sedis</taxon>
    </lineage>
</organism>
<dbReference type="EMBL" id="HBFA01028583">
    <property type="protein sequence ID" value="CAD8679238.1"/>
    <property type="molecule type" value="Transcribed_RNA"/>
</dbReference>
<dbReference type="PANTHER" id="PTHR12499:SF0">
    <property type="entry name" value="OPTIC ATROPHY 3 PROTEIN"/>
    <property type="match status" value="1"/>
</dbReference>
<evidence type="ECO:0000313" key="4">
    <source>
        <dbReference type="EMBL" id="CAD8679238.1"/>
    </source>
</evidence>
<keyword evidence="2 3" id="KW-0175">Coiled coil</keyword>
<feature type="coiled-coil region" evidence="3">
    <location>
        <begin position="103"/>
        <end position="132"/>
    </location>
</feature>
<dbReference type="Pfam" id="PF07047">
    <property type="entry name" value="OPA3"/>
    <property type="match status" value="1"/>
</dbReference>
<evidence type="ECO:0000256" key="2">
    <source>
        <dbReference type="ARBA" id="ARBA00023054"/>
    </source>
</evidence>
<sequence>MALSFKIGMLAVKTLAKPFANSIKSQAKSHPLFNEQLIAVAQKKHRATAWVTSALKPEGSPKVFAGKLSDDKALSQGTDLLGEFIIFSVAGVIVVYEYRRQQVKEAAGKRAKAEARARKENARDAHRAALETKLTALDLSLQELMLRVHTLEQRPPPRRSWSIF</sequence>
<reference evidence="4" key="1">
    <citation type="submission" date="2021-01" db="EMBL/GenBank/DDBJ databases">
        <authorList>
            <person name="Corre E."/>
            <person name="Pelletier E."/>
            <person name="Niang G."/>
            <person name="Scheremetjew M."/>
            <person name="Finn R."/>
            <person name="Kale V."/>
            <person name="Holt S."/>
            <person name="Cochrane G."/>
            <person name="Meng A."/>
            <person name="Brown T."/>
            <person name="Cohen L."/>
        </authorList>
    </citation>
    <scope>NUCLEOTIDE SEQUENCE</scope>
    <source>
        <strain evidence="4">CCMP722</strain>
    </source>
</reference>
<evidence type="ECO:0008006" key="5">
    <source>
        <dbReference type="Google" id="ProtNLM"/>
    </source>
</evidence>
<dbReference type="InterPro" id="IPR010754">
    <property type="entry name" value="OPA3-like"/>
</dbReference>
<proteinExistence type="inferred from homology"/>
<gene>
    <name evidence="4" type="ORF">POBO1169_LOCUS14458</name>
</gene>
<evidence type="ECO:0000256" key="1">
    <source>
        <dbReference type="ARBA" id="ARBA00007584"/>
    </source>
</evidence>
<dbReference type="GO" id="GO:0019216">
    <property type="term" value="P:regulation of lipid metabolic process"/>
    <property type="evidence" value="ECO:0007669"/>
    <property type="project" value="TreeGrafter"/>
</dbReference>
<accession>A0A7S0RJR8</accession>
<dbReference type="AlphaFoldDB" id="A0A7S0RJR8"/>
<protein>
    <recommendedName>
        <fullName evidence="5">OPA3-like protein</fullName>
    </recommendedName>
</protein>